<evidence type="ECO:0000313" key="2">
    <source>
        <dbReference type="EMBL" id="KAK6215171.1"/>
    </source>
</evidence>
<dbReference type="AlphaFoldDB" id="A0AAV9T749"/>
<evidence type="ECO:0000313" key="3">
    <source>
        <dbReference type="Proteomes" id="UP001327957"/>
    </source>
</evidence>
<sequence>MSSASNVLVAGSNGERSTAGQPSAMLEEYLSSPPTITENLHRQAATGGKTSKRSKKNKIKNDLNEWQRSWDESGSSKS</sequence>
<protein>
    <submittedName>
        <fullName evidence="2">Uncharacterized protein</fullName>
    </submittedName>
</protein>
<dbReference type="EMBL" id="JASAOK010000043">
    <property type="protein sequence ID" value="KAK6215171.1"/>
    <property type="molecule type" value="Genomic_DNA"/>
</dbReference>
<reference evidence="2 3" key="1">
    <citation type="submission" date="2023-04" db="EMBL/GenBank/DDBJ databases">
        <title>Colletotrichum tabacum stain YC1 causing leaf anthracnose on Nicotiana tabacum(L.) cv.</title>
        <authorList>
            <person name="Ji Z."/>
            <person name="Wang M."/>
            <person name="Zhang J."/>
            <person name="Wang N."/>
            <person name="Zhou Z."/>
        </authorList>
    </citation>
    <scope>NUCLEOTIDE SEQUENCE [LARGE SCALE GENOMIC DNA]</scope>
    <source>
        <strain evidence="2 3">YC1</strain>
    </source>
</reference>
<proteinExistence type="predicted"/>
<feature type="compositionally biased region" description="Basic and acidic residues" evidence="1">
    <location>
        <begin position="59"/>
        <end position="71"/>
    </location>
</feature>
<keyword evidence="3" id="KW-1185">Reference proteome</keyword>
<evidence type="ECO:0000256" key="1">
    <source>
        <dbReference type="SAM" id="MobiDB-lite"/>
    </source>
</evidence>
<comment type="caution">
    <text evidence="2">The sequence shown here is derived from an EMBL/GenBank/DDBJ whole genome shotgun (WGS) entry which is preliminary data.</text>
</comment>
<gene>
    <name evidence="2" type="ORF">QIS74_08190</name>
</gene>
<accession>A0AAV9T749</accession>
<name>A0AAV9T749_9PEZI</name>
<dbReference type="Proteomes" id="UP001327957">
    <property type="component" value="Unassembled WGS sequence"/>
</dbReference>
<feature type="region of interest" description="Disordered" evidence="1">
    <location>
        <begin position="1"/>
        <end position="78"/>
    </location>
</feature>
<organism evidence="2 3">
    <name type="scientific">Colletotrichum tabaci</name>
    <dbReference type="NCBI Taxonomy" id="1209068"/>
    <lineage>
        <taxon>Eukaryota</taxon>
        <taxon>Fungi</taxon>
        <taxon>Dikarya</taxon>
        <taxon>Ascomycota</taxon>
        <taxon>Pezizomycotina</taxon>
        <taxon>Sordariomycetes</taxon>
        <taxon>Hypocreomycetidae</taxon>
        <taxon>Glomerellales</taxon>
        <taxon>Glomerellaceae</taxon>
        <taxon>Colletotrichum</taxon>
        <taxon>Colletotrichum destructivum species complex</taxon>
    </lineage>
</organism>